<dbReference type="Pfam" id="PF06934">
    <property type="entry name" value="CTI"/>
    <property type="match status" value="1"/>
</dbReference>
<accession>A0AAQ3QXY4</accession>
<evidence type="ECO:0000313" key="2">
    <source>
        <dbReference type="Proteomes" id="UP001304300"/>
    </source>
</evidence>
<gene>
    <name evidence="1" type="ORF">RZN69_10575</name>
</gene>
<dbReference type="Proteomes" id="UP001304300">
    <property type="component" value="Chromosome"/>
</dbReference>
<evidence type="ECO:0000313" key="1">
    <source>
        <dbReference type="EMBL" id="WOO43532.1"/>
    </source>
</evidence>
<proteinExistence type="predicted"/>
<keyword evidence="2" id="KW-1185">Reference proteome</keyword>
<dbReference type="AlphaFoldDB" id="A0AAQ3QXY4"/>
<dbReference type="GO" id="GO:0016853">
    <property type="term" value="F:isomerase activity"/>
    <property type="evidence" value="ECO:0007669"/>
    <property type="project" value="UniProtKB-KW"/>
</dbReference>
<sequence>MKHPVSKALGGILAFFVLLVSTLVLLYNFGPDFKPKWDPYVHKPVNEAKVISPRALENDVYLSQIQPIFDSRCIACHGCLNSPCLLKLTSYEGLARGARSVNPDGIHLFPERPVRLIDEPNVAAWRKRGFFPVVNPKAKPDERLAQSNLYRMVMAGVAHNQGTFPLKPVEAIHAKENNHTCANPSELTAWLNKNPGAGMPFALPPLNTVEVMTITDWIKDGSPGPSPEAQAALEHVSIPTTIARWEEFLNQGDPRVPLVSRYIFEHTFLAAYNFSSMPNEFFRMVRSATPPGKPIEEIVTSRPFDDPFFKDNVTKVYYRFQKMTGAVVQKSFFVWEVNDTTLHRLNELFLKPSWGSNPILNPGYASHNPFEVFRSIPAKARAQFLFENSKLIVSGMIQGPVCVGNLATYAIKDYFWAYFVKPESDPTVLDPELGMKSWDDFMNYTVSGNTDYEKAYESTLYKYKPEGYSVSDIWNGDRTNPNAWLTILRNETNATVVHGRKGGIPPTFWLVDFSGLERLYYSLVADYTYWGSTKEKLQTWTFMGFLRQEFEDNFLRLLPPQDRQQYRDKWTKGIGQELLFTMPFPGEDSPSAIKLDSQNPMNHLLSEIQAHMGPKVSGPPDPLNPAQTSEKITLPRTIPNKAAWEKAVAGLTMRTHQGFTPFLPSLTHLRINNRNEDWVYTIVANRSYAFNDVVFDENGARQPKLDTMSVYESLIGDFPNLYVEIELKEALPMLAALSKISNQEDWNAWKTRYGKLRNQPDFWKTYDWFTEWNYANREPNAGHYDLTYYDFLDSGY</sequence>
<dbReference type="RefSeq" id="WP_317836091.1">
    <property type="nucleotide sequence ID" value="NZ_CP136920.1"/>
</dbReference>
<keyword evidence="1" id="KW-0413">Isomerase</keyword>
<name>A0AAQ3QXY4_9BACT</name>
<dbReference type="EMBL" id="CP136920">
    <property type="protein sequence ID" value="WOO43532.1"/>
    <property type="molecule type" value="Genomic_DNA"/>
</dbReference>
<dbReference type="InterPro" id="IPR010706">
    <property type="entry name" value="Fatty_acid_cis-trans_isomerase"/>
</dbReference>
<dbReference type="KEGG" id="puo:RZN69_10575"/>
<reference evidence="1 2" key="1">
    <citation type="submission" date="2023-10" db="EMBL/GenBank/DDBJ databases">
        <title>Rubellicoccus peritrichatus gen. nov., sp. nov., isolated from an algae of coral reef tank.</title>
        <authorList>
            <person name="Luo J."/>
        </authorList>
    </citation>
    <scope>NUCLEOTIDE SEQUENCE [LARGE SCALE GENOMIC DNA]</scope>
    <source>
        <strain evidence="1 2">CR14</strain>
    </source>
</reference>
<organism evidence="1 2">
    <name type="scientific">Rubellicoccus peritrichatus</name>
    <dbReference type="NCBI Taxonomy" id="3080537"/>
    <lineage>
        <taxon>Bacteria</taxon>
        <taxon>Pseudomonadati</taxon>
        <taxon>Verrucomicrobiota</taxon>
        <taxon>Opitutia</taxon>
        <taxon>Puniceicoccales</taxon>
        <taxon>Cerasicoccaceae</taxon>
        <taxon>Rubellicoccus</taxon>
    </lineage>
</organism>
<protein>
    <submittedName>
        <fullName evidence="1">Fatty acid cis/trans isomerase</fullName>
    </submittedName>
</protein>